<dbReference type="PANTHER" id="PTHR23345">
    <property type="entry name" value="VITELLOGENIN-RELATED"/>
    <property type="match status" value="1"/>
</dbReference>
<feature type="disulfide bond" evidence="7">
    <location>
        <begin position="162"/>
        <end position="188"/>
    </location>
</feature>
<gene>
    <name evidence="12" type="ORF">FSCOSCO3_A018624</name>
</gene>
<dbReference type="PANTHER" id="PTHR23345:SF9">
    <property type="entry name" value="VITELLOGENIN-RELATED"/>
    <property type="match status" value="1"/>
</dbReference>
<evidence type="ECO:0000256" key="3">
    <source>
        <dbReference type="ARBA" id="ARBA00022761"/>
    </source>
</evidence>
<evidence type="ECO:0000313" key="13">
    <source>
        <dbReference type="Proteomes" id="UP001314229"/>
    </source>
</evidence>
<evidence type="ECO:0000256" key="7">
    <source>
        <dbReference type="PROSITE-ProRule" id="PRU00557"/>
    </source>
</evidence>
<feature type="domain" description="VWFD" evidence="11">
    <location>
        <begin position="1437"/>
        <end position="1613"/>
    </location>
</feature>
<dbReference type="Pfam" id="PF00094">
    <property type="entry name" value="VWD"/>
    <property type="match status" value="1"/>
</dbReference>
<dbReference type="SMART" id="SM00216">
    <property type="entry name" value="VWD"/>
    <property type="match status" value="1"/>
</dbReference>
<keyword evidence="5" id="KW-0325">Glycoprotein</keyword>
<dbReference type="Gene3D" id="2.20.90.10">
    <property type="entry name" value="Vitellinogen, beta-sheet shell domain"/>
    <property type="match status" value="1"/>
</dbReference>
<dbReference type="GO" id="GO:0045735">
    <property type="term" value="F:nutrient reservoir activity"/>
    <property type="evidence" value="ECO:0007669"/>
    <property type="project" value="UniProtKB-KW"/>
</dbReference>
<evidence type="ECO:0000256" key="4">
    <source>
        <dbReference type="ARBA" id="ARBA00023157"/>
    </source>
</evidence>
<dbReference type="InterPro" id="IPR001747">
    <property type="entry name" value="Vitellogenin_N"/>
</dbReference>
<feature type="domain" description="Vitellogenin" evidence="10">
    <location>
        <begin position="24"/>
        <end position="662"/>
    </location>
</feature>
<dbReference type="FunFam" id="2.20.90.10:FF:000001">
    <property type="entry name" value="Vitellogenin 7"/>
    <property type="match status" value="1"/>
</dbReference>
<organism evidence="12 13">
    <name type="scientific">Scomber scombrus</name>
    <name type="common">Atlantic mackerel</name>
    <name type="synonym">Scomber vernalis</name>
    <dbReference type="NCBI Taxonomy" id="13677"/>
    <lineage>
        <taxon>Eukaryota</taxon>
        <taxon>Metazoa</taxon>
        <taxon>Chordata</taxon>
        <taxon>Craniata</taxon>
        <taxon>Vertebrata</taxon>
        <taxon>Euteleostomi</taxon>
        <taxon>Actinopterygii</taxon>
        <taxon>Neopterygii</taxon>
        <taxon>Teleostei</taxon>
        <taxon>Neoteleostei</taxon>
        <taxon>Acanthomorphata</taxon>
        <taxon>Pelagiaria</taxon>
        <taxon>Scombriformes</taxon>
        <taxon>Scombridae</taxon>
        <taxon>Scomber</taxon>
    </lineage>
</organism>
<dbReference type="GO" id="GO:0071391">
    <property type="term" value="P:cellular response to estrogen stimulus"/>
    <property type="evidence" value="ECO:0007669"/>
    <property type="project" value="TreeGrafter"/>
</dbReference>
<dbReference type="FunFam" id="2.20.50.20:FF:000001">
    <property type="entry name" value="Vitellogenin 5"/>
    <property type="match status" value="1"/>
</dbReference>
<dbReference type="PROSITE" id="PS51211">
    <property type="entry name" value="VITELLOGENIN"/>
    <property type="match status" value="1"/>
</dbReference>
<evidence type="ECO:0000256" key="6">
    <source>
        <dbReference type="ARBA" id="ARBA00057087"/>
    </source>
</evidence>
<keyword evidence="1" id="KW-0597">Phosphoprotein</keyword>
<evidence type="ECO:0000256" key="5">
    <source>
        <dbReference type="ARBA" id="ARBA00023180"/>
    </source>
</evidence>
<dbReference type="SMART" id="SM00638">
    <property type="entry name" value="LPD_N"/>
    <property type="match status" value="1"/>
</dbReference>
<proteinExistence type="predicted"/>
<feature type="signal peptide" evidence="9">
    <location>
        <begin position="1"/>
        <end position="15"/>
    </location>
</feature>
<dbReference type="SUPFAM" id="SSF56968">
    <property type="entry name" value="Lipovitellin-phosvitin complex, beta-sheet shell regions"/>
    <property type="match status" value="3"/>
</dbReference>
<dbReference type="SUPFAM" id="SSF48431">
    <property type="entry name" value="Lipovitellin-phosvitin complex, superhelical domain"/>
    <property type="match status" value="1"/>
</dbReference>
<dbReference type="SMART" id="SM01170">
    <property type="entry name" value="DUF1944"/>
    <property type="match status" value="1"/>
</dbReference>
<evidence type="ECO:0000256" key="1">
    <source>
        <dbReference type="ARBA" id="ARBA00022553"/>
    </source>
</evidence>
<feature type="region of interest" description="Disordered" evidence="8">
    <location>
        <begin position="1084"/>
        <end position="1190"/>
    </location>
</feature>
<dbReference type="Gene3D" id="1.25.10.20">
    <property type="entry name" value="Vitellinogen, superhelical"/>
    <property type="match status" value="1"/>
</dbReference>
<dbReference type="InterPro" id="IPR011030">
    <property type="entry name" value="Lipovitellin_superhlx_dom"/>
</dbReference>
<dbReference type="Proteomes" id="UP001314229">
    <property type="component" value="Unassembled WGS sequence"/>
</dbReference>
<name>A0AAV1NEX2_SCOSC</name>
<dbReference type="GO" id="GO:0005319">
    <property type="term" value="F:lipid transporter activity"/>
    <property type="evidence" value="ECO:0007669"/>
    <property type="project" value="InterPro"/>
</dbReference>
<feature type="chain" id="PRO_5043606508" evidence="9">
    <location>
        <begin position="16"/>
        <end position="1707"/>
    </location>
</feature>
<feature type="disulfide bond" evidence="7">
    <location>
        <begin position="204"/>
        <end position="207"/>
    </location>
</feature>
<evidence type="ECO:0000313" key="12">
    <source>
        <dbReference type="EMBL" id="CAK6958104.1"/>
    </source>
</evidence>
<comment type="function">
    <text evidence="6">Precursor of the major egg-yolk proteins that are sources of nutrients during early development of oviparous organisms.</text>
</comment>
<accession>A0AAV1NEX2</accession>
<dbReference type="InterPro" id="IPR015819">
    <property type="entry name" value="Lipid_transp_b-sht_shell"/>
</dbReference>
<dbReference type="FunFam" id="1.25.10.20:FF:000002">
    <property type="entry name" value="Vitellogenin 7"/>
    <property type="match status" value="1"/>
</dbReference>
<keyword evidence="4 7" id="KW-1015">Disulfide bond</keyword>
<dbReference type="InterPro" id="IPR037088">
    <property type="entry name" value="Vitellinogen_b-sht_shell_sf"/>
</dbReference>
<dbReference type="InterPro" id="IPR015817">
    <property type="entry name" value="Vitellinogen_open_b-sht_sub1"/>
</dbReference>
<dbReference type="Pfam" id="PF01347">
    <property type="entry name" value="Vitellogenin_N"/>
    <property type="match status" value="1"/>
</dbReference>
<evidence type="ECO:0000259" key="11">
    <source>
        <dbReference type="PROSITE" id="PS51233"/>
    </source>
</evidence>
<sequence length="1707" mass="187349">MRVLVLALTVAFAACHQVSFAPEFATGRTYVYKYEALLMGGLPEEGLARAGVKVLSKVMISAAAPDTFILKLVDPEIFEYSGIWPKDAFIPATKLTSALAAQLLTPIKFEYANGVVGKVFAPAGVSATVLNVYRGILNIFQMNIKKTQNVYELQEPGVQGVCKTHYVISEDAKAERILLTKTKDLNHCQERIIKDIGLAYTEKCAECEARGKTLKGAAAFNYVMKPAPTGALILEATATELIQFSPFNILNGAAQMEAKQILTFLEVAKTPVEPIRADYLHRGSLQYEFGSELLQTPIQLLRISNAEAQIVEILNHLVTFNVAKVHEDAPLKFIELVQLLRVAKLESIEALWTQFKVRPDYRHWILNAVPAIGTHTALRFLKEKFIAGELTIAEAAQALLASVHMVTADLEAIRFAEGLAMNHKIRENPVLREIVMLGYGTLVAKYCAENPSCPAALMKPIHEIAVQAVARSDIGELTVALKVLGNAGHPASLKPILKLLPGFGSAAANLPLRVHIDAVLALRNIAKKEPKMIQEMAVQLFMDKALHPELRMVAAVVLFETKLPMGLVTTLADTLLKETNMQVASFVYSYMKAMTKNTAPDFASVAAACNVAVKILSPKLDRLCYRFSRALYFDAYSNPWMMGAAASAFYVNDAATILPKAILAKARTYLAGAYADVLELGVRTEGIQEALMKIPKAPENAERITKMKQVMKALSEWRAHPSSQPLASVYVKFFGQEIAFANIDKAMVDQIIELATGPAIHTYGRKALDALLSGIAVHYVKPMLVAEVRRIMPTAVGLPMELSFYTAAVAAASVELQATVTPPLPETFHAAQLLKSDINLRAAITPSVSMHTYAVMGVNTALIQASLLSRARVHTIVPAKMEARIDMIKGNFKFQFLPVQGVDKIASALVETFAIARNVEDLAAAKITPMIPAEAAALLSRQTFSSRVSRMASSLLGSISASSEIIPVDVPSKIVNKRKIPRAFEKKMCAAFETFGIKACTEIESHNAAFIRNCPLYAIIGKHAVLVDVAPAAGPVIEKIEIEIQVGDKAAEKIIKVINLSEEDDILEDKNVLMKLKKILVPGLKNSTSSSSSSSRSSSSRSSSSSSKRSSSASSSVSSKSSSSSSSRRQSKMVDVVAQGSKVSKRLNSRSSSASSSRSSSRFSSPSSSRSSSLSSSRSSSSSSSRSSSMSKQDLYDMKFIKSHIHQHAVSTARANSKSSAHSFEAIYNKAKYLASTVTPAVTILIRAVRADHKVQGYQIAAYFDKTTARLQFIFANLAENDHWRICADGVLLSNHKLMAKIAWGIECKQYATEITAETGLVGKVPAFRLKLTWDKLPQRMRRYAQQLSEYISRITQYIGVTQSKVKNERNQIKLTVAVASEKTLNVVLKTPKRTIYKRDVDLPVYLPFGDTAAELEPYQDSLADKITYMVTKAHAAKCAMVKDTLITFNNRKYKNEMPHSCYQVLAQDCSSELKFMVLLKRDQTQEQNEINVKIADIDVDMYLKDSAVMVKVNGVEIPINNLPYQHPTGKIQIRKRGDGVALHAPSHGLQEVFFELNALKVKVVDWMRGQTCGLCGKADGEFRQEFRTPNERQTKDAASYAHSWVLPGKSCRDASECYMKLESVKLEKQMILYGQESKCYSVEPVLRCLPGCMPVRTTTVTVGFHCLPTDSNLNRSEGLSSIYYKSEDMKDSAEAHLACRCNAQCA</sequence>
<dbReference type="InterPro" id="IPR050733">
    <property type="entry name" value="Vitellogenin/Apolipophorin"/>
</dbReference>
<keyword evidence="3" id="KW-0758">Storage protein</keyword>
<evidence type="ECO:0000256" key="2">
    <source>
        <dbReference type="ARBA" id="ARBA00022729"/>
    </source>
</evidence>
<dbReference type="Gene3D" id="2.20.50.20">
    <property type="entry name" value="Lipovitellin. Chain A, domain 3"/>
    <property type="match status" value="1"/>
</dbReference>
<dbReference type="EMBL" id="CAWUFR010000032">
    <property type="protein sequence ID" value="CAK6958104.1"/>
    <property type="molecule type" value="Genomic_DNA"/>
</dbReference>
<dbReference type="Pfam" id="PF09175">
    <property type="entry name" value="Vit_b-sht_shell"/>
    <property type="match status" value="1"/>
</dbReference>
<comment type="caution">
    <text evidence="7">Lacks conserved residue(s) required for the propagation of feature annotation.</text>
</comment>
<dbReference type="Gene3D" id="2.20.80.10">
    <property type="entry name" value="Lipovitellin-phosvitin complex, chain A, domain 4"/>
    <property type="match status" value="1"/>
</dbReference>
<comment type="caution">
    <text evidence="12">The sequence shown here is derived from an EMBL/GenBank/DDBJ whole genome shotgun (WGS) entry which is preliminary data.</text>
</comment>
<dbReference type="Pfam" id="PF09172">
    <property type="entry name" value="Vit_open_b-sht"/>
    <property type="match status" value="1"/>
</dbReference>
<feature type="compositionally biased region" description="Low complexity" evidence="8">
    <location>
        <begin position="1087"/>
        <end position="1128"/>
    </location>
</feature>
<feature type="compositionally biased region" description="Low complexity" evidence="8">
    <location>
        <begin position="1149"/>
        <end position="1190"/>
    </location>
</feature>
<dbReference type="InterPro" id="IPR001846">
    <property type="entry name" value="VWF_type-D"/>
</dbReference>
<reference evidence="12 13" key="1">
    <citation type="submission" date="2024-01" db="EMBL/GenBank/DDBJ databases">
        <authorList>
            <person name="Alioto T."/>
            <person name="Alioto T."/>
            <person name="Gomez Garrido J."/>
        </authorList>
    </citation>
    <scope>NUCLEOTIDE SEQUENCE [LARGE SCALE GENOMIC DNA]</scope>
</reference>
<evidence type="ECO:0000256" key="9">
    <source>
        <dbReference type="SAM" id="SignalP"/>
    </source>
</evidence>
<dbReference type="PROSITE" id="PS51257">
    <property type="entry name" value="PROKAR_LIPOPROTEIN"/>
    <property type="match status" value="1"/>
</dbReference>
<evidence type="ECO:0000259" key="10">
    <source>
        <dbReference type="PROSITE" id="PS51211"/>
    </source>
</evidence>
<dbReference type="SMART" id="SM01169">
    <property type="entry name" value="DUF1943"/>
    <property type="match status" value="1"/>
</dbReference>
<keyword evidence="2 9" id="KW-0732">Signal</keyword>
<dbReference type="FunFam" id="2.30.230.10:FF:000002">
    <property type="entry name" value="Vitellogenin 7"/>
    <property type="match status" value="1"/>
</dbReference>
<protein>
    <submittedName>
        <fullName evidence="12">Vitellogenin-2-like</fullName>
    </submittedName>
</protein>
<keyword evidence="13" id="KW-1185">Reference proteome</keyword>
<dbReference type="GO" id="GO:0032355">
    <property type="term" value="P:response to estradiol"/>
    <property type="evidence" value="ECO:0007669"/>
    <property type="project" value="TreeGrafter"/>
</dbReference>
<evidence type="ECO:0000256" key="8">
    <source>
        <dbReference type="SAM" id="MobiDB-lite"/>
    </source>
</evidence>
<dbReference type="InterPro" id="IPR015816">
    <property type="entry name" value="Vitellinogen_b-sht_N"/>
</dbReference>
<dbReference type="InterPro" id="IPR015255">
    <property type="entry name" value="Vitellinogen_open_b-sht"/>
</dbReference>
<dbReference type="PROSITE" id="PS51233">
    <property type="entry name" value="VWFD"/>
    <property type="match status" value="1"/>
</dbReference>
<dbReference type="Gene3D" id="2.30.230.10">
    <property type="entry name" value="Lipovitellin, beta-sheet shell regions, chain A"/>
    <property type="match status" value="1"/>
</dbReference>
<dbReference type="InterPro" id="IPR015258">
    <property type="entry name" value="Vitellinogen_b-sht_shell"/>
</dbReference>